<gene>
    <name evidence="2" type="ORF">LZZ85_18335</name>
</gene>
<reference evidence="2" key="1">
    <citation type="submission" date="2022-01" db="EMBL/GenBank/DDBJ databases">
        <authorList>
            <person name="Jo J.-H."/>
            <person name="Im W.-T."/>
        </authorList>
    </citation>
    <scope>NUCLEOTIDE SEQUENCE</scope>
    <source>
        <strain evidence="2">NA20</strain>
    </source>
</reference>
<name>A0ABS9KVB4_9BACT</name>
<dbReference type="SUPFAM" id="SSF51206">
    <property type="entry name" value="cAMP-binding domain-like"/>
    <property type="match status" value="1"/>
</dbReference>
<accession>A0ABS9KVB4</accession>
<dbReference type="InterPro" id="IPR018490">
    <property type="entry name" value="cNMP-bd_dom_sf"/>
</dbReference>
<dbReference type="Pfam" id="PF00027">
    <property type="entry name" value="cNMP_binding"/>
    <property type="match status" value="1"/>
</dbReference>
<evidence type="ECO:0000313" key="2">
    <source>
        <dbReference type="EMBL" id="MCG2616263.1"/>
    </source>
</evidence>
<organism evidence="2 3">
    <name type="scientific">Terrimonas ginsenosidimutans</name>
    <dbReference type="NCBI Taxonomy" id="2908004"/>
    <lineage>
        <taxon>Bacteria</taxon>
        <taxon>Pseudomonadati</taxon>
        <taxon>Bacteroidota</taxon>
        <taxon>Chitinophagia</taxon>
        <taxon>Chitinophagales</taxon>
        <taxon>Chitinophagaceae</taxon>
        <taxon>Terrimonas</taxon>
    </lineage>
</organism>
<sequence length="205" mass="23484">MITINNDPGFIKNVNELIAALSWFHPVSDEIAEFFRHHLFPIKLPKKKLLLKAGMVCGHLYFIKKGAIRGFLKHGAKEITTWITVDGEIVTSIGGLNGQQASKEYIQSVEASELLAMKFEDLEKLYDTFPAFNIIGRKLLQKYYHDAENRALLVRIPKAEHRYLHFIDTQSHLANRIPLTYIASYLGLRLETLSKVRSKIARHAR</sequence>
<dbReference type="InterPro" id="IPR014710">
    <property type="entry name" value="RmlC-like_jellyroll"/>
</dbReference>
<feature type="domain" description="Cyclic nucleotide-binding" evidence="1">
    <location>
        <begin position="43"/>
        <end position="128"/>
    </location>
</feature>
<keyword evidence="3" id="KW-1185">Reference proteome</keyword>
<dbReference type="InterPro" id="IPR000595">
    <property type="entry name" value="cNMP-bd_dom"/>
</dbReference>
<comment type="caution">
    <text evidence="2">The sequence shown here is derived from an EMBL/GenBank/DDBJ whole genome shotgun (WGS) entry which is preliminary data.</text>
</comment>
<protein>
    <submittedName>
        <fullName evidence="2">Crp/Fnr family transcriptional regulator</fullName>
    </submittedName>
</protein>
<evidence type="ECO:0000313" key="3">
    <source>
        <dbReference type="Proteomes" id="UP001165367"/>
    </source>
</evidence>
<evidence type="ECO:0000259" key="1">
    <source>
        <dbReference type="Pfam" id="PF00027"/>
    </source>
</evidence>
<dbReference type="Proteomes" id="UP001165367">
    <property type="component" value="Unassembled WGS sequence"/>
</dbReference>
<dbReference type="Gene3D" id="2.60.120.10">
    <property type="entry name" value="Jelly Rolls"/>
    <property type="match status" value="1"/>
</dbReference>
<dbReference type="RefSeq" id="WP_237874798.1">
    <property type="nucleotide sequence ID" value="NZ_JAKLTR010000012.1"/>
</dbReference>
<dbReference type="EMBL" id="JAKLTR010000012">
    <property type="protein sequence ID" value="MCG2616263.1"/>
    <property type="molecule type" value="Genomic_DNA"/>
</dbReference>
<proteinExistence type="predicted"/>